<comment type="caution">
    <text evidence="5">The sequence shown here is derived from an EMBL/GenBank/DDBJ whole genome shotgun (WGS) entry which is preliminary data.</text>
</comment>
<dbReference type="Gene3D" id="3.30.2290.10">
    <property type="entry name" value="PmbA/TldD superfamily"/>
    <property type="match status" value="1"/>
</dbReference>
<comment type="similarity">
    <text evidence="1">Belongs to the peptidase U62 family.</text>
</comment>
<dbReference type="SUPFAM" id="SSF111283">
    <property type="entry name" value="Putative modulator of DNA gyrase, PmbA/TldD"/>
    <property type="match status" value="1"/>
</dbReference>
<proteinExistence type="inferred from homology"/>
<dbReference type="PANTHER" id="PTHR43421">
    <property type="entry name" value="METALLOPROTEASE PMBA"/>
    <property type="match status" value="1"/>
</dbReference>
<evidence type="ECO:0000313" key="6">
    <source>
        <dbReference type="Proteomes" id="UP000503640"/>
    </source>
</evidence>
<evidence type="ECO:0000259" key="2">
    <source>
        <dbReference type="Pfam" id="PF01523"/>
    </source>
</evidence>
<dbReference type="Pfam" id="PF19289">
    <property type="entry name" value="PmbA_TldD_3rd"/>
    <property type="match status" value="1"/>
</dbReference>
<evidence type="ECO:0000256" key="1">
    <source>
        <dbReference type="ARBA" id="ARBA00005836"/>
    </source>
</evidence>
<dbReference type="GO" id="GO:0008237">
    <property type="term" value="F:metallopeptidase activity"/>
    <property type="evidence" value="ECO:0007669"/>
    <property type="project" value="InterPro"/>
</dbReference>
<name>A0A7I9VKP6_9BACT</name>
<dbReference type="AlphaFoldDB" id="A0A7I9VKP6"/>
<gene>
    <name evidence="5" type="ORF">AMYX_14300</name>
</gene>
<dbReference type="Pfam" id="PF01523">
    <property type="entry name" value="PmbA_TldD_1st"/>
    <property type="match status" value="1"/>
</dbReference>
<dbReference type="GO" id="GO:0005829">
    <property type="term" value="C:cytosol"/>
    <property type="evidence" value="ECO:0007669"/>
    <property type="project" value="TreeGrafter"/>
</dbReference>
<dbReference type="InterPro" id="IPR047657">
    <property type="entry name" value="PmbA"/>
</dbReference>
<dbReference type="Proteomes" id="UP000503640">
    <property type="component" value="Unassembled WGS sequence"/>
</dbReference>
<dbReference type="InterPro" id="IPR035068">
    <property type="entry name" value="TldD/PmbA_N"/>
</dbReference>
<reference evidence="6" key="1">
    <citation type="journal article" date="2020" name="Appl. Environ. Microbiol.">
        <title>Diazotrophic Anaeromyxobacter Isolates from Soils.</title>
        <authorList>
            <person name="Masuda Y."/>
            <person name="Yamanaka H."/>
            <person name="Xu Z.X."/>
            <person name="Shiratori Y."/>
            <person name="Aono T."/>
            <person name="Amachi S."/>
            <person name="Senoo K."/>
            <person name="Itoh H."/>
        </authorList>
    </citation>
    <scope>NUCLEOTIDE SEQUENCE [LARGE SCALE GENOMIC DNA]</scope>
    <source>
        <strain evidence="6">R267</strain>
    </source>
</reference>
<dbReference type="EMBL" id="BJTG01000003">
    <property type="protein sequence ID" value="GEJ56689.1"/>
    <property type="molecule type" value="Genomic_DNA"/>
</dbReference>
<organism evidence="5 6">
    <name type="scientific">Anaeromyxobacter diazotrophicus</name>
    <dbReference type="NCBI Taxonomy" id="2590199"/>
    <lineage>
        <taxon>Bacteria</taxon>
        <taxon>Pseudomonadati</taxon>
        <taxon>Myxococcota</taxon>
        <taxon>Myxococcia</taxon>
        <taxon>Myxococcales</taxon>
        <taxon>Cystobacterineae</taxon>
        <taxon>Anaeromyxobacteraceae</taxon>
        <taxon>Anaeromyxobacter</taxon>
    </lineage>
</organism>
<dbReference type="InterPro" id="IPR045570">
    <property type="entry name" value="Metalloprtase-TldD/E_cen_dom"/>
</dbReference>
<feature type="domain" description="Metalloprotease TldD/E C-terminal" evidence="3">
    <location>
        <begin position="234"/>
        <end position="440"/>
    </location>
</feature>
<evidence type="ECO:0000259" key="3">
    <source>
        <dbReference type="Pfam" id="PF19289"/>
    </source>
</evidence>
<protein>
    <submittedName>
        <fullName evidence="5">Modulator protein</fullName>
    </submittedName>
</protein>
<keyword evidence="6" id="KW-1185">Reference proteome</keyword>
<dbReference type="InterPro" id="IPR002510">
    <property type="entry name" value="Metalloprtase-TldD/E_N"/>
</dbReference>
<sequence>MASDLLKVAEETVALALRKGAREAAGGAYRVRSVEVQWRDGQLEKVTEATTRGLGLELYVDGRYSAVSTADLRPEAVEQFVADAIALTRTLTPDPYRALPDPRLYEGRSTLALDLEDPRYGELDAARRVDLARALEESARAVKGAEAILSVTTGFGDTLGESARVHSNGFSGARRVTDFGLSAQVSVKDPDGRRPEDWDAAGGRHFRALPAPERVGRAAAERALARIGSRKGESGRFTVAVENRSAARLLGFLLGPMTAAALQQKRSFLDGKLGAQIGSARLELADDPLVPRGLGSRLWDSEGIAARRFPLFEAGALRSYFVDNYYGRKLGMAPTSRGMSNLAWKLGEHGQDRLLAELGEGLLVTGFLGGNSNSTTGDFSLGAQGFRVRGGQLAEPVGEMNLSGNHLELWPHLAGVGNDPYPWSAARTPTLVFEGVQVAGT</sequence>
<dbReference type="RefSeq" id="WP_176064175.1">
    <property type="nucleotide sequence ID" value="NZ_BJTG01000003.1"/>
</dbReference>
<dbReference type="Pfam" id="PF19290">
    <property type="entry name" value="PmbA_TldD_2nd"/>
    <property type="match status" value="1"/>
</dbReference>
<dbReference type="InterPro" id="IPR045569">
    <property type="entry name" value="Metalloprtase-TldD/E_C"/>
</dbReference>
<feature type="domain" description="Metalloprotease TldD/E central" evidence="4">
    <location>
        <begin position="121"/>
        <end position="226"/>
    </location>
</feature>
<evidence type="ECO:0000259" key="4">
    <source>
        <dbReference type="Pfam" id="PF19290"/>
    </source>
</evidence>
<feature type="domain" description="Metalloprotease TldD/E N-terminal" evidence="2">
    <location>
        <begin position="30"/>
        <end position="87"/>
    </location>
</feature>
<dbReference type="PANTHER" id="PTHR43421:SF1">
    <property type="entry name" value="METALLOPROTEASE PMBA"/>
    <property type="match status" value="1"/>
</dbReference>
<accession>A0A7I9VKP6</accession>
<evidence type="ECO:0000313" key="5">
    <source>
        <dbReference type="EMBL" id="GEJ56689.1"/>
    </source>
</evidence>
<dbReference type="GO" id="GO:0006508">
    <property type="term" value="P:proteolysis"/>
    <property type="evidence" value="ECO:0007669"/>
    <property type="project" value="InterPro"/>
</dbReference>
<dbReference type="InterPro" id="IPR036059">
    <property type="entry name" value="TldD/PmbA_sf"/>
</dbReference>